<sequence length="41" mass="4848">MDKSKTMQKAPHQMGAGLFTSNKTCNLHRIVTVYHMIWKWQ</sequence>
<dbReference type="Proteomes" id="UP000199544">
    <property type="component" value="Unassembled WGS sequence"/>
</dbReference>
<proteinExistence type="predicted"/>
<keyword evidence="2" id="KW-1185">Reference proteome</keyword>
<evidence type="ECO:0000313" key="1">
    <source>
        <dbReference type="EMBL" id="SDN52326.1"/>
    </source>
</evidence>
<dbReference type="AlphaFoldDB" id="A0A1H0C397"/>
<dbReference type="EMBL" id="FNHW01000006">
    <property type="protein sequence ID" value="SDN52326.1"/>
    <property type="molecule type" value="Genomic_DNA"/>
</dbReference>
<accession>A0A1H0C397</accession>
<evidence type="ECO:0000313" key="2">
    <source>
        <dbReference type="Proteomes" id="UP000199544"/>
    </source>
</evidence>
<name>A0A1H0C397_9BACL</name>
<organism evidence="1 2">
    <name type="scientific">Fictibacillus solisalsi</name>
    <dbReference type="NCBI Taxonomy" id="459525"/>
    <lineage>
        <taxon>Bacteria</taxon>
        <taxon>Bacillati</taxon>
        <taxon>Bacillota</taxon>
        <taxon>Bacilli</taxon>
        <taxon>Bacillales</taxon>
        <taxon>Fictibacillaceae</taxon>
        <taxon>Fictibacillus</taxon>
    </lineage>
</organism>
<reference evidence="2" key="1">
    <citation type="submission" date="2016-10" db="EMBL/GenBank/DDBJ databases">
        <authorList>
            <person name="Varghese N."/>
            <person name="Submissions S."/>
        </authorList>
    </citation>
    <scope>NUCLEOTIDE SEQUENCE [LARGE SCALE GENOMIC DNA]</scope>
    <source>
        <strain evidence="2">CGMCC 1.6854</strain>
    </source>
</reference>
<protein>
    <submittedName>
        <fullName evidence="1">Uncharacterized protein</fullName>
    </submittedName>
</protein>
<gene>
    <name evidence="1" type="ORF">SAMN04488137_4771</name>
</gene>